<sequence>MTPQEVLSVRWEGLIDHPRDRSDPDAEVLVYCTGDGGQPVALWLGREVAGALAWALLDDDVI</sequence>
<keyword evidence="2" id="KW-1185">Reference proteome</keyword>
<protein>
    <submittedName>
        <fullName evidence="1">Uncharacterized protein</fullName>
    </submittedName>
</protein>
<evidence type="ECO:0000313" key="2">
    <source>
        <dbReference type="Proteomes" id="UP000253318"/>
    </source>
</evidence>
<comment type="caution">
    <text evidence="1">The sequence shown here is derived from an EMBL/GenBank/DDBJ whole genome shotgun (WGS) entry which is preliminary data.</text>
</comment>
<organism evidence="1 2">
    <name type="scientific">Marinitenerispora sediminis</name>
    <dbReference type="NCBI Taxonomy" id="1931232"/>
    <lineage>
        <taxon>Bacteria</taxon>
        <taxon>Bacillati</taxon>
        <taxon>Actinomycetota</taxon>
        <taxon>Actinomycetes</taxon>
        <taxon>Streptosporangiales</taxon>
        <taxon>Nocardiopsidaceae</taxon>
        <taxon>Marinitenerispora</taxon>
    </lineage>
</organism>
<reference evidence="1 2" key="1">
    <citation type="submission" date="2018-04" db="EMBL/GenBank/DDBJ databases">
        <title>Novel actinobacteria from marine sediment.</title>
        <authorList>
            <person name="Ng Z.Y."/>
            <person name="Tan G.Y.A."/>
        </authorList>
    </citation>
    <scope>NUCLEOTIDE SEQUENCE [LARGE SCALE GENOMIC DNA]</scope>
    <source>
        <strain evidence="1 2">TPS81</strain>
    </source>
</reference>
<gene>
    <name evidence="1" type="ORF">DEF24_10140</name>
</gene>
<dbReference type="EMBL" id="QEIN01000063">
    <property type="protein sequence ID" value="RCV59322.1"/>
    <property type="molecule type" value="Genomic_DNA"/>
</dbReference>
<accession>A0A368T6Q6</accession>
<dbReference type="AlphaFoldDB" id="A0A368T6Q6"/>
<dbReference type="RefSeq" id="WP_114399278.1">
    <property type="nucleotide sequence ID" value="NZ_QEIM01000115.1"/>
</dbReference>
<dbReference type="Proteomes" id="UP000253318">
    <property type="component" value="Unassembled WGS sequence"/>
</dbReference>
<name>A0A368T6Q6_9ACTN</name>
<evidence type="ECO:0000313" key="1">
    <source>
        <dbReference type="EMBL" id="RCV59322.1"/>
    </source>
</evidence>
<proteinExistence type="predicted"/>